<evidence type="ECO:0000259" key="1">
    <source>
        <dbReference type="Pfam" id="PF20241"/>
    </source>
</evidence>
<dbReference type="PANTHER" id="PTHR33065">
    <property type="entry name" value="OS07G0486400 PROTEIN"/>
    <property type="match status" value="1"/>
</dbReference>
<dbReference type="Gramene" id="HORVU.MOREX.r2.1HG0002860.1">
    <property type="protein sequence ID" value="HORVU.MOREX.r2.1HG0002860.1"/>
    <property type="gene ID" value="HORVU.MOREX.r2.1HG0002860"/>
</dbReference>
<dbReference type="InterPro" id="IPR046533">
    <property type="entry name" value="DUF6598"/>
</dbReference>
<dbReference type="AlphaFoldDB" id="A0A8I6W3R2"/>
<dbReference type="KEGG" id="hvg:123438045"/>
<organism evidence="2 3">
    <name type="scientific">Hordeum vulgare subsp. vulgare</name>
    <name type="common">Domesticated barley</name>
    <dbReference type="NCBI Taxonomy" id="112509"/>
    <lineage>
        <taxon>Eukaryota</taxon>
        <taxon>Viridiplantae</taxon>
        <taxon>Streptophyta</taxon>
        <taxon>Embryophyta</taxon>
        <taxon>Tracheophyta</taxon>
        <taxon>Spermatophyta</taxon>
        <taxon>Magnoliopsida</taxon>
        <taxon>Liliopsida</taxon>
        <taxon>Poales</taxon>
        <taxon>Poaceae</taxon>
        <taxon>BOP clade</taxon>
        <taxon>Pooideae</taxon>
        <taxon>Triticodae</taxon>
        <taxon>Triticeae</taxon>
        <taxon>Hordeinae</taxon>
        <taxon>Hordeum</taxon>
    </lineage>
</organism>
<reference evidence="2" key="3">
    <citation type="submission" date="2022-01" db="UniProtKB">
        <authorList>
            <consortium name="EnsemblPlants"/>
        </authorList>
    </citation>
    <scope>IDENTIFICATION</scope>
    <source>
        <strain evidence="2">subsp. vulgare</strain>
    </source>
</reference>
<evidence type="ECO:0000313" key="2">
    <source>
        <dbReference type="EnsemblPlants" id="HORVU.MOREX.r3.1HG0003710.1"/>
    </source>
</evidence>
<dbReference type="OrthoDB" id="590004at2759"/>
<reference evidence="2" key="2">
    <citation type="submission" date="2020-10" db="EMBL/GenBank/DDBJ databases">
        <authorList>
            <person name="Scholz U."/>
            <person name="Mascher M."/>
            <person name="Fiebig A."/>
        </authorList>
    </citation>
    <scope>NUCLEOTIDE SEQUENCE [LARGE SCALE GENOMIC DNA]</scope>
    <source>
        <strain evidence="2">cv. Morex</strain>
    </source>
</reference>
<dbReference type="Proteomes" id="UP000011116">
    <property type="component" value="Chromosome 1H"/>
</dbReference>
<accession>A0A8I6W3R2</accession>
<sequence length="372" mass="42497">MALSNEEVVEVEVEVGVGLELEVEQEEEDDDVPLGPEDVLRFVESVGSVEPAKWKLLMRDNMGVPPEPYDWPNICPLPGSSRDHRLACDLYWHQAYQLNQVSETCLPPMRYTRCCSVASTGQQRCFHKPRPILQLFSTMVHTFLKDCTRSVEVYGYIAVRDGEDYRRNYLFNRSRDDPLTINSASDYLRLLSPKRGISMKFDCLVEVDIRTKASPGDTDDKNLVDGCFDLIERRSRFDVLSRIKMEGEHGALVFNLIIFRDSVEATIHMNFLEVPGDGFDIKMCGYTAIWKNMYAFIDDKECDCNSFVSSAGSFSQYFVAAVQMEDTLFIDFMEGSMPISFKADIHGSEEKEYHFRNSAVVSVKVSWSTVLY</sequence>
<feature type="domain" description="DUF6598" evidence="1">
    <location>
        <begin position="133"/>
        <end position="365"/>
    </location>
</feature>
<dbReference type="Gramene" id="HORVU.MOREX.r3.1HG0003710.1">
    <property type="protein sequence ID" value="HORVU.MOREX.r3.1HG0003710.1"/>
    <property type="gene ID" value="HORVU.MOREX.r3.1HG0003710"/>
</dbReference>
<dbReference type="Pfam" id="PF20241">
    <property type="entry name" value="DUF6598"/>
    <property type="match status" value="1"/>
</dbReference>
<keyword evidence="3" id="KW-1185">Reference proteome</keyword>
<evidence type="ECO:0000313" key="3">
    <source>
        <dbReference type="Proteomes" id="UP000011116"/>
    </source>
</evidence>
<gene>
    <name evidence="2" type="primary">LOC123438045</name>
</gene>
<protein>
    <recommendedName>
        <fullName evidence="1">DUF6598 domain-containing protein</fullName>
    </recommendedName>
</protein>
<name>A0A8I6W3R2_HORVV</name>
<dbReference type="RefSeq" id="XP_044971687.1">
    <property type="nucleotide sequence ID" value="XM_045115752.1"/>
</dbReference>
<dbReference type="PANTHER" id="PTHR33065:SF98">
    <property type="entry name" value="DUF6598 DOMAIN-CONTAINING PROTEIN"/>
    <property type="match status" value="1"/>
</dbReference>
<reference evidence="3" key="1">
    <citation type="journal article" date="2012" name="Nature">
        <title>A physical, genetic and functional sequence assembly of the barley genome.</title>
        <authorList>
            <consortium name="The International Barley Genome Sequencing Consortium"/>
            <person name="Mayer K.F."/>
            <person name="Waugh R."/>
            <person name="Brown J.W."/>
            <person name="Schulman A."/>
            <person name="Langridge P."/>
            <person name="Platzer M."/>
            <person name="Fincher G.B."/>
            <person name="Muehlbauer G.J."/>
            <person name="Sato K."/>
            <person name="Close T.J."/>
            <person name="Wise R.P."/>
            <person name="Stein N."/>
        </authorList>
    </citation>
    <scope>NUCLEOTIDE SEQUENCE [LARGE SCALE GENOMIC DNA]</scope>
    <source>
        <strain evidence="3">cv. Morex</strain>
    </source>
</reference>
<dbReference type="EnsemblPlants" id="HORVU.MOREX.r3.1HG0003710.1">
    <property type="protein sequence ID" value="HORVU.MOREX.r3.1HG0003710.1"/>
    <property type="gene ID" value="HORVU.MOREX.r3.1HG0003710"/>
</dbReference>
<dbReference type="GeneID" id="123438045"/>
<proteinExistence type="predicted"/>